<feature type="transmembrane region" description="Helical" evidence="10">
    <location>
        <begin position="161"/>
        <end position="179"/>
    </location>
</feature>
<accession>A0AAU7DAC7</accession>
<organism evidence="11">
    <name type="scientific">Edaphobacter paludis</name>
    <dbReference type="NCBI Taxonomy" id="3035702"/>
    <lineage>
        <taxon>Bacteria</taxon>
        <taxon>Pseudomonadati</taxon>
        <taxon>Acidobacteriota</taxon>
        <taxon>Terriglobia</taxon>
        <taxon>Terriglobales</taxon>
        <taxon>Acidobacteriaceae</taxon>
        <taxon>Edaphobacter</taxon>
    </lineage>
</organism>
<dbReference type="KEGG" id="epl:P4G45_04045"/>
<dbReference type="Pfam" id="PF02660">
    <property type="entry name" value="G3P_acyltransf"/>
    <property type="match status" value="1"/>
</dbReference>
<evidence type="ECO:0000256" key="10">
    <source>
        <dbReference type="HAMAP-Rule" id="MF_01043"/>
    </source>
</evidence>
<keyword evidence="5 10" id="KW-1133">Transmembrane helix</keyword>
<dbReference type="SMART" id="SM01207">
    <property type="entry name" value="G3P_acyltransf"/>
    <property type="match status" value="1"/>
</dbReference>
<comment type="subunit">
    <text evidence="10">Probably interacts with PlsX.</text>
</comment>
<dbReference type="GO" id="GO:0043772">
    <property type="term" value="F:acyl-phosphate glycerol-3-phosphate acyltransferase activity"/>
    <property type="evidence" value="ECO:0007669"/>
    <property type="project" value="UniProtKB-UniRule"/>
</dbReference>
<keyword evidence="8 10" id="KW-0594">Phospholipid biosynthesis</keyword>
<keyword evidence="4 10" id="KW-0812">Transmembrane</keyword>
<dbReference type="EMBL" id="CP121195">
    <property type="protein sequence ID" value="XBH14331.1"/>
    <property type="molecule type" value="Genomic_DNA"/>
</dbReference>
<feature type="transmembrane region" description="Helical" evidence="10">
    <location>
        <begin position="6"/>
        <end position="24"/>
    </location>
</feature>
<evidence type="ECO:0000256" key="5">
    <source>
        <dbReference type="ARBA" id="ARBA00022989"/>
    </source>
</evidence>
<keyword evidence="6 10" id="KW-0443">Lipid metabolism</keyword>
<keyword evidence="2 10" id="KW-0444">Lipid biosynthesis</keyword>
<dbReference type="GO" id="GO:0005886">
    <property type="term" value="C:plasma membrane"/>
    <property type="evidence" value="ECO:0007669"/>
    <property type="project" value="UniProtKB-SubCell"/>
</dbReference>
<evidence type="ECO:0000256" key="7">
    <source>
        <dbReference type="ARBA" id="ARBA00023136"/>
    </source>
</evidence>
<evidence type="ECO:0000313" key="11">
    <source>
        <dbReference type="EMBL" id="XBH10904.1"/>
    </source>
</evidence>
<comment type="catalytic activity">
    <reaction evidence="10">
        <text>an acyl phosphate + sn-glycerol 3-phosphate = a 1-acyl-sn-glycero-3-phosphate + phosphate</text>
        <dbReference type="Rhea" id="RHEA:34075"/>
        <dbReference type="ChEBI" id="CHEBI:43474"/>
        <dbReference type="ChEBI" id="CHEBI:57597"/>
        <dbReference type="ChEBI" id="CHEBI:57970"/>
        <dbReference type="ChEBI" id="CHEBI:59918"/>
        <dbReference type="EC" id="2.3.1.275"/>
    </reaction>
</comment>
<comment type="subcellular location">
    <subcellularLocation>
        <location evidence="10">Cell membrane</location>
        <topology evidence="10">Multi-pass membrane protein</topology>
    </subcellularLocation>
</comment>
<keyword evidence="11" id="KW-0012">Acyltransferase</keyword>
<evidence type="ECO:0000313" key="12">
    <source>
        <dbReference type="EMBL" id="XBH14331.1"/>
    </source>
</evidence>
<evidence type="ECO:0000256" key="4">
    <source>
        <dbReference type="ARBA" id="ARBA00022692"/>
    </source>
</evidence>
<accession>A0AAU7CZS5</accession>
<feature type="transmembrane region" description="Helical" evidence="10">
    <location>
        <begin position="108"/>
        <end position="132"/>
    </location>
</feature>
<dbReference type="PANTHER" id="PTHR30309">
    <property type="entry name" value="INNER MEMBRANE PROTEIN YGIH"/>
    <property type="match status" value="1"/>
</dbReference>
<evidence type="ECO:0000256" key="3">
    <source>
        <dbReference type="ARBA" id="ARBA00022679"/>
    </source>
</evidence>
<evidence type="ECO:0000256" key="6">
    <source>
        <dbReference type="ARBA" id="ARBA00023098"/>
    </source>
</evidence>
<evidence type="ECO:0000256" key="9">
    <source>
        <dbReference type="ARBA" id="ARBA00023264"/>
    </source>
</evidence>
<keyword evidence="7 10" id="KW-0472">Membrane</keyword>
<feature type="transmembrane region" description="Helical" evidence="10">
    <location>
        <begin position="82"/>
        <end position="102"/>
    </location>
</feature>
<proteinExistence type="inferred from homology"/>
<reference evidence="11" key="1">
    <citation type="submission" date="2023-03" db="EMBL/GenBank/DDBJ databases">
        <title>Edaphobacter sp.</title>
        <authorList>
            <person name="Huber K.J."/>
            <person name="Papendorf J."/>
            <person name="Pilke C."/>
            <person name="Bunk B."/>
            <person name="Sproeer C."/>
            <person name="Pester M."/>
        </authorList>
    </citation>
    <scope>NUCLEOTIDE SEQUENCE</scope>
    <source>
        <strain evidence="11">DSM 109919</strain>
        <strain evidence="12">DSM 109920</strain>
    </source>
</reference>
<dbReference type="InterPro" id="IPR003811">
    <property type="entry name" value="G3P_acylTferase_PlsY"/>
</dbReference>
<feature type="transmembrane region" description="Helical" evidence="10">
    <location>
        <begin position="139"/>
        <end position="155"/>
    </location>
</feature>
<name>A0AAU7CZS5_9BACT</name>
<dbReference type="NCBIfam" id="TIGR00023">
    <property type="entry name" value="glycerol-3-phosphate 1-O-acyltransferase PlsY"/>
    <property type="match status" value="1"/>
</dbReference>
<sequence length="203" mass="21648">MTPWFLSISLAYLLGSIPFGYVLVKTFRKQDIRATGSGNIGATNVARSGAKGLAIATLLLDLGKAFVAVKIAQHILPGNYDLAVLAAVAAILGHVFPVWLRFRGGKGVASALGVFLALTWPSALATLAVFVVIFLLTRYVSLASIIAAAAFPLFALHFVPLRTPIVIAGFLFIPLLIIVKHHQNIRRLLTGTENRFGSSKVSA</sequence>
<dbReference type="EMBL" id="CP121194">
    <property type="protein sequence ID" value="XBH10904.1"/>
    <property type="molecule type" value="Genomic_DNA"/>
</dbReference>
<keyword evidence="9 10" id="KW-1208">Phospholipid metabolism</keyword>
<keyword evidence="3 10" id="KW-0808">Transferase</keyword>
<evidence type="ECO:0000256" key="8">
    <source>
        <dbReference type="ARBA" id="ARBA00023209"/>
    </source>
</evidence>
<protein>
    <recommendedName>
        <fullName evidence="10">Glycerol-3-phosphate acyltransferase</fullName>
    </recommendedName>
    <alternativeName>
        <fullName evidence="10">Acyl-PO4 G3P acyltransferase</fullName>
    </alternativeName>
    <alternativeName>
        <fullName evidence="10">Acyl-phosphate--glycerol-3-phosphate acyltransferase</fullName>
    </alternativeName>
    <alternativeName>
        <fullName evidence="10">G3P acyltransferase</fullName>
        <shortName evidence="10">GPAT</shortName>
        <ecNumber evidence="10">2.3.1.275</ecNumber>
    </alternativeName>
    <alternativeName>
        <fullName evidence="10">Lysophosphatidic acid synthase</fullName>
        <shortName evidence="10">LPA synthase</shortName>
    </alternativeName>
</protein>
<dbReference type="HAMAP" id="MF_01043">
    <property type="entry name" value="PlsY"/>
    <property type="match status" value="1"/>
</dbReference>
<comment type="similarity">
    <text evidence="10">Belongs to the PlsY family.</text>
</comment>
<comment type="pathway">
    <text evidence="10">Lipid metabolism; phospholipid metabolism.</text>
</comment>
<dbReference type="EC" id="2.3.1.275" evidence="10"/>
<evidence type="ECO:0000256" key="2">
    <source>
        <dbReference type="ARBA" id="ARBA00022516"/>
    </source>
</evidence>
<keyword evidence="1 10" id="KW-1003">Cell membrane</keyword>
<evidence type="ECO:0000256" key="1">
    <source>
        <dbReference type="ARBA" id="ARBA00022475"/>
    </source>
</evidence>
<dbReference type="GO" id="GO:0008654">
    <property type="term" value="P:phospholipid biosynthetic process"/>
    <property type="evidence" value="ECO:0007669"/>
    <property type="project" value="UniProtKB-UniRule"/>
</dbReference>
<dbReference type="RefSeq" id="WP_348268394.1">
    <property type="nucleotide sequence ID" value="NZ_CP121194.1"/>
</dbReference>
<dbReference type="AlphaFoldDB" id="A0AAU7CZS5"/>
<comment type="function">
    <text evidence="10">Catalyzes the transfer of an acyl group from acyl-phosphate (acyl-PO(4)) to glycerol-3-phosphate (G3P) to form lysophosphatidic acid (LPA). This enzyme utilizes acyl-phosphate as fatty acyl donor, but not acyl-CoA or acyl-ACP.</text>
</comment>
<dbReference type="PANTHER" id="PTHR30309:SF0">
    <property type="entry name" value="GLYCEROL-3-PHOSPHATE ACYLTRANSFERASE-RELATED"/>
    <property type="match status" value="1"/>
</dbReference>
<gene>
    <name evidence="10 11" type="primary">plsY</name>
    <name evidence="11" type="ORF">P4G45_04045</name>
    <name evidence="12" type="ORF">P8936_04010</name>
</gene>